<protein>
    <submittedName>
        <fullName evidence="2">Uncharacterized protein</fullName>
    </submittedName>
</protein>
<proteinExistence type="predicted"/>
<comment type="caution">
    <text evidence="2">The sequence shown here is derived from an EMBL/GenBank/DDBJ whole genome shotgun (WGS) entry which is preliminary data.</text>
</comment>
<name>A0A6L2KPU2_TANCI</name>
<feature type="compositionally biased region" description="Low complexity" evidence="1">
    <location>
        <begin position="307"/>
        <end position="323"/>
    </location>
</feature>
<dbReference type="EMBL" id="BKCJ010002868">
    <property type="protein sequence ID" value="GEU51448.1"/>
    <property type="molecule type" value="Genomic_DNA"/>
</dbReference>
<dbReference type="AlphaFoldDB" id="A0A6L2KPU2"/>
<sequence length="342" mass="39501">MIVSSFSNKNYLNLKFYLILWEEVVVISSDKVEGSGDWNSLEFQDTANSKKKKETKAMVFHQMETEEVSDRFMAPYFVNGLEVYDGEINLGVEENMISNETGTVTIYPEFDPFLENIEEEEKSNDDWDHLLDFNLDDVPLLVGGHLTQEEAAKQAIAIRISQKFALLEEERPIIETMAYHDKYKKILDEVWKGSIELDGKVVKEDKDAVKRIKGEALKEKDDPGAFIFPIRLEGHVDKNALADTSHQTFRAARLDVMRNTESDSDDEKDYQIKRNKFGAPIYRPKPTPYLNCNDTTERLLAIQTGAYNPPGYAQPQYNQYYQQYPPPPPQYPPQYQQQQDDK</sequence>
<gene>
    <name evidence="2" type="ORF">Tci_023426</name>
</gene>
<feature type="compositionally biased region" description="Low complexity" evidence="1">
    <location>
        <begin position="333"/>
        <end position="342"/>
    </location>
</feature>
<feature type="region of interest" description="Disordered" evidence="1">
    <location>
        <begin position="307"/>
        <end position="342"/>
    </location>
</feature>
<reference evidence="2" key="1">
    <citation type="journal article" date="2019" name="Sci. Rep.">
        <title>Draft genome of Tanacetum cinerariifolium, the natural source of mosquito coil.</title>
        <authorList>
            <person name="Yamashiro T."/>
            <person name="Shiraishi A."/>
            <person name="Satake H."/>
            <person name="Nakayama K."/>
        </authorList>
    </citation>
    <scope>NUCLEOTIDE SEQUENCE</scope>
</reference>
<organism evidence="2">
    <name type="scientific">Tanacetum cinerariifolium</name>
    <name type="common">Dalmatian daisy</name>
    <name type="synonym">Chrysanthemum cinerariifolium</name>
    <dbReference type="NCBI Taxonomy" id="118510"/>
    <lineage>
        <taxon>Eukaryota</taxon>
        <taxon>Viridiplantae</taxon>
        <taxon>Streptophyta</taxon>
        <taxon>Embryophyta</taxon>
        <taxon>Tracheophyta</taxon>
        <taxon>Spermatophyta</taxon>
        <taxon>Magnoliopsida</taxon>
        <taxon>eudicotyledons</taxon>
        <taxon>Gunneridae</taxon>
        <taxon>Pentapetalae</taxon>
        <taxon>asterids</taxon>
        <taxon>campanulids</taxon>
        <taxon>Asterales</taxon>
        <taxon>Asteraceae</taxon>
        <taxon>Asteroideae</taxon>
        <taxon>Anthemideae</taxon>
        <taxon>Anthemidinae</taxon>
        <taxon>Tanacetum</taxon>
    </lineage>
</organism>
<evidence type="ECO:0000313" key="2">
    <source>
        <dbReference type="EMBL" id="GEU51448.1"/>
    </source>
</evidence>
<evidence type="ECO:0000256" key="1">
    <source>
        <dbReference type="SAM" id="MobiDB-lite"/>
    </source>
</evidence>
<accession>A0A6L2KPU2</accession>